<gene>
    <name evidence="2" type="ORF">B0I36DRAFT_115508</name>
</gene>
<comment type="caution">
    <text evidence="2">The sequence shown here is derived from an EMBL/GenBank/DDBJ whole genome shotgun (WGS) entry which is preliminary data.</text>
</comment>
<feature type="compositionally biased region" description="Polar residues" evidence="1">
    <location>
        <begin position="46"/>
        <end position="56"/>
    </location>
</feature>
<accession>A0A9P9BQI1</accession>
<name>A0A9P9BQI1_9PEZI</name>
<dbReference type="AlphaFoldDB" id="A0A9P9BQI1"/>
<feature type="region of interest" description="Disordered" evidence="1">
    <location>
        <begin position="465"/>
        <end position="485"/>
    </location>
</feature>
<dbReference type="OrthoDB" id="5213862at2759"/>
<dbReference type="GeneID" id="70177502"/>
<proteinExistence type="predicted"/>
<dbReference type="Proteomes" id="UP000756346">
    <property type="component" value="Unassembled WGS sequence"/>
</dbReference>
<evidence type="ECO:0000256" key="1">
    <source>
        <dbReference type="SAM" id="MobiDB-lite"/>
    </source>
</evidence>
<dbReference type="RefSeq" id="XP_046012570.1">
    <property type="nucleotide sequence ID" value="XM_046147956.1"/>
</dbReference>
<protein>
    <submittedName>
        <fullName evidence="2">Uncharacterized protein</fullName>
    </submittedName>
</protein>
<feature type="compositionally biased region" description="Low complexity" evidence="1">
    <location>
        <begin position="85"/>
        <end position="96"/>
    </location>
</feature>
<sequence>MPAAPFVSGSHLMWPSPLNIVKERPRGASSMRSVNCSPVRRRYASPSDQDSDQTLTVVKRRESQGKKTSPAFRNHGPGSGAFDQSSTVFGSSTSWSRPALSTMANGHNCSLAQEETSQGASRSPDIDFRFEVTAPSLGEDLSNSYGNGLGLHAGGRGTREHSNLVKSAHIPSYTEVSDDEEQRTLNPRLDRWPPRYVHLLEPRIKITPESRVVAIEGNRLWVAIEVLPPQTNSHWLNPNNFSGPSRSSSSSTASIESEFEDHKCGSVDVDLELRPGQDCRVLQFMDEKSVRYYDSIGSSTSYPSAKLRDIGRKGHLVMVLMSLPSDRPAHVVHSAPASSALFEDLEIHLGCNVVNLLKVTVRVRHGPGILTTKPGYSPPGNAWRELRATAIVKRYDSTSIWSLGCLSPSHVDLFPTMISHWGRARAHDAAHSLMPVLRSGNKYGDMFCTTPQLLARRQAPSNEIEAKHVPQRRASLQRTPSPQPLVDRAPQIWMSIRRAHSGDQPGPSIAHAKRNMSSGHTSFFSTTAPQALPRIHTQEPPEKENRSLYW</sequence>
<feature type="compositionally biased region" description="Basic and acidic residues" evidence="1">
    <location>
        <begin position="536"/>
        <end position="550"/>
    </location>
</feature>
<dbReference type="EMBL" id="JAGTJQ010000005">
    <property type="protein sequence ID" value="KAH7030890.1"/>
    <property type="molecule type" value="Genomic_DNA"/>
</dbReference>
<keyword evidence="3" id="KW-1185">Reference proteome</keyword>
<evidence type="ECO:0000313" key="3">
    <source>
        <dbReference type="Proteomes" id="UP000756346"/>
    </source>
</evidence>
<evidence type="ECO:0000313" key="2">
    <source>
        <dbReference type="EMBL" id="KAH7030890.1"/>
    </source>
</evidence>
<organism evidence="2 3">
    <name type="scientific">Microdochium trichocladiopsis</name>
    <dbReference type="NCBI Taxonomy" id="1682393"/>
    <lineage>
        <taxon>Eukaryota</taxon>
        <taxon>Fungi</taxon>
        <taxon>Dikarya</taxon>
        <taxon>Ascomycota</taxon>
        <taxon>Pezizomycotina</taxon>
        <taxon>Sordariomycetes</taxon>
        <taxon>Xylariomycetidae</taxon>
        <taxon>Xylariales</taxon>
        <taxon>Microdochiaceae</taxon>
        <taxon>Microdochium</taxon>
    </lineage>
</organism>
<feature type="region of interest" description="Disordered" evidence="1">
    <location>
        <begin position="519"/>
        <end position="550"/>
    </location>
</feature>
<feature type="compositionally biased region" description="Low complexity" evidence="1">
    <location>
        <begin position="242"/>
        <end position="256"/>
    </location>
</feature>
<feature type="region of interest" description="Disordered" evidence="1">
    <location>
        <begin position="25"/>
        <end position="101"/>
    </location>
</feature>
<feature type="compositionally biased region" description="Polar residues" evidence="1">
    <location>
        <begin position="519"/>
        <end position="529"/>
    </location>
</feature>
<reference evidence="2" key="1">
    <citation type="journal article" date="2021" name="Nat. Commun.">
        <title>Genetic determinants of endophytism in the Arabidopsis root mycobiome.</title>
        <authorList>
            <person name="Mesny F."/>
            <person name="Miyauchi S."/>
            <person name="Thiergart T."/>
            <person name="Pickel B."/>
            <person name="Atanasova L."/>
            <person name="Karlsson M."/>
            <person name="Huettel B."/>
            <person name="Barry K.W."/>
            <person name="Haridas S."/>
            <person name="Chen C."/>
            <person name="Bauer D."/>
            <person name="Andreopoulos W."/>
            <person name="Pangilinan J."/>
            <person name="LaButti K."/>
            <person name="Riley R."/>
            <person name="Lipzen A."/>
            <person name="Clum A."/>
            <person name="Drula E."/>
            <person name="Henrissat B."/>
            <person name="Kohler A."/>
            <person name="Grigoriev I.V."/>
            <person name="Martin F.M."/>
            <person name="Hacquard S."/>
        </authorList>
    </citation>
    <scope>NUCLEOTIDE SEQUENCE</scope>
    <source>
        <strain evidence="2">MPI-CAGE-CH-0230</strain>
    </source>
</reference>
<feature type="region of interest" description="Disordered" evidence="1">
    <location>
        <begin position="235"/>
        <end position="257"/>
    </location>
</feature>